<organism evidence="1 2">
    <name type="scientific">Geobacillus stearothermophilus</name>
    <name type="common">Bacillus stearothermophilus</name>
    <dbReference type="NCBI Taxonomy" id="1422"/>
    <lineage>
        <taxon>Bacteria</taxon>
        <taxon>Bacillati</taxon>
        <taxon>Bacillota</taxon>
        <taxon>Bacilli</taxon>
        <taxon>Bacillales</taxon>
        <taxon>Anoxybacillaceae</taxon>
        <taxon>Geobacillus</taxon>
    </lineage>
</organism>
<dbReference type="Proteomes" id="UP000075424">
    <property type="component" value="Unassembled WGS sequence"/>
</dbReference>
<gene>
    <name evidence="1" type="ORF">B4109_1204</name>
</gene>
<protein>
    <submittedName>
        <fullName evidence="1">Uncharacterized protein</fullName>
    </submittedName>
</protein>
<comment type="caution">
    <text evidence="1">The sequence shown here is derived from an EMBL/GenBank/DDBJ whole genome shotgun (WGS) entry which is preliminary data.</text>
</comment>
<sequence length="90" mass="10810">MTKKETALLLKHIYALYPNNFPIDEDVLPAMIETWTEVLKDRKYEEIFERLVQYAKENRFPPTPADLCYKEIKPPYFEEYVHDPNAGEDW</sequence>
<dbReference type="SUPFAM" id="SSF89064">
    <property type="entry name" value="Replisome organizer (g39p helicase loader/inhibitor protein)"/>
    <property type="match status" value="1"/>
</dbReference>
<proteinExistence type="predicted"/>
<reference evidence="1 2" key="1">
    <citation type="submission" date="2016-01" db="EMBL/GenBank/DDBJ databases">
        <title>Draft Genome Sequences of Seven Thermophilic Sporeformers Isolated from Foods.</title>
        <authorList>
            <person name="Berendsen E.M."/>
            <person name="Wells-Bennik M.H."/>
            <person name="Krawcyk A.O."/>
            <person name="De Jong A."/>
            <person name="Holsappel S."/>
            <person name="Eijlander R.T."/>
            <person name="Kuipers O.P."/>
        </authorList>
    </citation>
    <scope>NUCLEOTIDE SEQUENCE [LARGE SCALE GENOMIC DNA]</scope>
    <source>
        <strain evidence="1 2">B4109</strain>
    </source>
</reference>
<dbReference type="AlphaFoldDB" id="A0A150MUP8"/>
<dbReference type="Gene3D" id="1.10.8.200">
    <property type="entry name" value="Replisome organizer (g39p helicase loader/inhibitor protein)"/>
    <property type="match status" value="1"/>
</dbReference>
<dbReference type="EMBL" id="LQYV01000032">
    <property type="protein sequence ID" value="KYD28072.1"/>
    <property type="molecule type" value="Genomic_DNA"/>
</dbReference>
<evidence type="ECO:0000313" key="2">
    <source>
        <dbReference type="Proteomes" id="UP000075424"/>
    </source>
</evidence>
<dbReference type="RefSeq" id="WP_061567270.1">
    <property type="nucleotide sequence ID" value="NZ_LQYV01000032.1"/>
</dbReference>
<name>A0A150MUP8_GEOSE</name>
<accession>A0A150MUP8</accession>
<dbReference type="InterPro" id="IPR036173">
    <property type="entry name" value="G39-like_N_sf"/>
</dbReference>
<evidence type="ECO:0000313" key="1">
    <source>
        <dbReference type="EMBL" id="KYD28072.1"/>
    </source>
</evidence>
<dbReference type="PATRIC" id="fig|1422.18.peg.2586"/>